<protein>
    <submittedName>
        <fullName evidence="2">Uncharacterized protein</fullName>
    </submittedName>
</protein>
<sequence length="85" mass="9690">MNVEEFWNAAFLAALSRLPAKQAKKEADVALDLCVGHWQEHYHHWAPQYKTRWQEQRVANVPALLSDDAAPRKAAPKKAERKKGA</sequence>
<name>A0A514EDZ0_9XANT</name>
<proteinExistence type="predicted"/>
<dbReference type="Proteomes" id="UP000319349">
    <property type="component" value="Chromosome"/>
</dbReference>
<feature type="compositionally biased region" description="Basic residues" evidence="1">
    <location>
        <begin position="74"/>
        <end position="85"/>
    </location>
</feature>
<keyword evidence="3" id="KW-1185">Reference proteome</keyword>
<organism evidence="2 3">
    <name type="scientific">Xanthomonas cerealis pv. cerealis</name>
    <dbReference type="NCBI Taxonomy" id="152263"/>
    <lineage>
        <taxon>Bacteria</taxon>
        <taxon>Pseudomonadati</taxon>
        <taxon>Pseudomonadota</taxon>
        <taxon>Gammaproteobacteria</taxon>
        <taxon>Lysobacterales</taxon>
        <taxon>Lysobacteraceae</taxon>
        <taxon>Xanthomonas</taxon>
        <taxon>Xanthomonas translucens group</taxon>
        <taxon>Xanthomonas cerealis</taxon>
    </lineage>
</organism>
<feature type="region of interest" description="Disordered" evidence="1">
    <location>
        <begin position="64"/>
        <end position="85"/>
    </location>
</feature>
<evidence type="ECO:0000313" key="3">
    <source>
        <dbReference type="Proteomes" id="UP000319349"/>
    </source>
</evidence>
<evidence type="ECO:0000256" key="1">
    <source>
        <dbReference type="SAM" id="MobiDB-lite"/>
    </source>
</evidence>
<accession>A0A514EDZ0</accession>
<gene>
    <name evidence="2" type="ORF">E4A48_11630</name>
</gene>
<evidence type="ECO:0000313" key="2">
    <source>
        <dbReference type="EMBL" id="QDI04256.1"/>
    </source>
</evidence>
<dbReference type="AlphaFoldDB" id="A0A514EDZ0"/>
<dbReference type="EMBL" id="CP038228">
    <property type="protein sequence ID" value="QDI04256.1"/>
    <property type="molecule type" value="Genomic_DNA"/>
</dbReference>
<reference evidence="2 3" key="1">
    <citation type="submission" date="2019-03" db="EMBL/GenBank/DDBJ databases">
        <title>Tal1 in Xanthomonas translucens pv. cerealis Contributes to Virulence in Bacterial Leaf Streak of Wheat.</title>
        <authorList>
            <person name="Shah S.M.A."/>
            <person name="Haq F."/>
            <person name="Ma W."/>
            <person name="Xu X."/>
            <person name="Wang S."/>
            <person name="Xu Z."/>
            <person name="Zou L."/>
            <person name="Zhu B."/>
            <person name="Chen G."/>
        </authorList>
    </citation>
    <scope>NUCLEOTIDE SEQUENCE [LARGE SCALE GENOMIC DNA]</scope>
    <source>
        <strain evidence="2 3">01</strain>
    </source>
</reference>
<dbReference type="RefSeq" id="WP_142742460.1">
    <property type="nucleotide sequence ID" value="NZ_CP038228.1"/>
</dbReference>